<evidence type="ECO:0000313" key="13">
    <source>
        <dbReference type="EMBL" id="SUZ88517.1"/>
    </source>
</evidence>
<comment type="pathway">
    <text evidence="2">Amino-acid biosynthesis; L-threonine biosynthesis; L-threonine from L-aspartate: step 1/5.</text>
</comment>
<dbReference type="GO" id="GO:0009089">
    <property type="term" value="P:lysine biosynthetic process via diaminopimelate"/>
    <property type="evidence" value="ECO:0007669"/>
    <property type="project" value="InterPro"/>
</dbReference>
<dbReference type="GO" id="GO:0005524">
    <property type="term" value="F:ATP binding"/>
    <property type="evidence" value="ECO:0007669"/>
    <property type="project" value="UniProtKB-KW"/>
</dbReference>
<dbReference type="Gene3D" id="3.40.1160.10">
    <property type="entry name" value="Acetylglutamate kinase-like"/>
    <property type="match status" value="1"/>
</dbReference>
<proteinExistence type="inferred from homology"/>
<dbReference type="NCBIfam" id="TIGR00657">
    <property type="entry name" value="asp_kinases"/>
    <property type="match status" value="1"/>
</dbReference>
<evidence type="ECO:0000259" key="12">
    <source>
        <dbReference type="PROSITE" id="PS51671"/>
    </source>
</evidence>
<evidence type="ECO:0000256" key="1">
    <source>
        <dbReference type="ARBA" id="ARBA00004986"/>
    </source>
</evidence>
<dbReference type="InterPro" id="IPR054352">
    <property type="entry name" value="ACT_Aspartokinase"/>
</dbReference>
<dbReference type="NCBIfam" id="NF005154">
    <property type="entry name" value="PRK06635.1-2"/>
    <property type="match status" value="1"/>
</dbReference>
<dbReference type="UniPathway" id="UPA00050">
    <property type="reaction ID" value="UER00461"/>
</dbReference>
<sequence>MEKLLVQKFGGTSLEDANRIEVVADIIAKTISEGNKVAVVLSAMGEETDRLIDLAKSIHSEPNLREYDALVSTGEQISVALMAMALSKRNLKAKSYTAYQLGIKTNKTHGRARIVDVKVDKLKKQLKKGVIPVITGFQGLNDEGDITTLGRGGSDTTGVAIAVALQADECQIYTDVDGVFTTDPRICTKARLLDQISFDEMLELSSTGTKVLQLRAVEYASKHDMPIRVLSSFSESKGTLVEEKEDMERPVISGLSSIDTEAKLTIRGVPDLPGVAAKILGPVSDAGIDVDVIVQNISADNTTDFTFTVDQSDADAAKMILKETSESLGGGSIEVDDDIAKVSIVGRGMRGQSGIASKMFQALADHEINILMITTSEIKISVVIQKGLMEKAINALHDTFQLDKNLDT</sequence>
<dbReference type="AlphaFoldDB" id="A0A381RF84"/>
<evidence type="ECO:0000256" key="7">
    <source>
        <dbReference type="ARBA" id="ARBA00022741"/>
    </source>
</evidence>
<evidence type="ECO:0000256" key="10">
    <source>
        <dbReference type="ARBA" id="ARBA00023154"/>
    </source>
</evidence>
<dbReference type="FunFam" id="3.40.1160.10:FF:000002">
    <property type="entry name" value="Aspartokinase"/>
    <property type="match status" value="1"/>
</dbReference>
<dbReference type="GO" id="GO:0005829">
    <property type="term" value="C:cytosol"/>
    <property type="evidence" value="ECO:0007669"/>
    <property type="project" value="TreeGrafter"/>
</dbReference>
<dbReference type="CDD" id="cd04923">
    <property type="entry name" value="ACT_AK-LysC-DapG-like_2"/>
    <property type="match status" value="1"/>
</dbReference>
<dbReference type="SUPFAM" id="SSF53633">
    <property type="entry name" value="Carbamate kinase-like"/>
    <property type="match status" value="1"/>
</dbReference>
<feature type="domain" description="ACT" evidence="12">
    <location>
        <begin position="344"/>
        <end position="408"/>
    </location>
</feature>
<dbReference type="InterPro" id="IPR001341">
    <property type="entry name" value="Asp_kinase"/>
</dbReference>
<evidence type="ECO:0000256" key="11">
    <source>
        <dbReference type="ARBA" id="ARBA00047872"/>
    </source>
</evidence>
<dbReference type="InterPro" id="IPR002912">
    <property type="entry name" value="ACT_dom"/>
</dbReference>
<dbReference type="InterPro" id="IPR036393">
    <property type="entry name" value="AceGlu_kinase-like_sf"/>
</dbReference>
<dbReference type="NCBIfam" id="TIGR00656">
    <property type="entry name" value="asp_kin_monofn"/>
    <property type="match status" value="1"/>
</dbReference>
<keyword evidence="7" id="KW-0547">Nucleotide-binding</keyword>
<dbReference type="Pfam" id="PF00696">
    <property type="entry name" value="AA_kinase"/>
    <property type="match status" value="1"/>
</dbReference>
<keyword evidence="9" id="KW-0067">ATP-binding</keyword>
<dbReference type="CDD" id="cd04261">
    <property type="entry name" value="AAK_AKii-LysC-BS"/>
    <property type="match status" value="1"/>
</dbReference>
<dbReference type="EC" id="2.7.2.4" evidence="4"/>
<dbReference type="GO" id="GO:0009088">
    <property type="term" value="P:threonine biosynthetic process"/>
    <property type="evidence" value="ECO:0007669"/>
    <property type="project" value="UniProtKB-UniPathway"/>
</dbReference>
<dbReference type="Gene3D" id="3.30.2130.10">
    <property type="entry name" value="VC0802-like"/>
    <property type="match status" value="1"/>
</dbReference>
<dbReference type="PROSITE" id="PS00324">
    <property type="entry name" value="ASPARTOKINASE"/>
    <property type="match status" value="1"/>
</dbReference>
<dbReference type="PANTHER" id="PTHR21499">
    <property type="entry name" value="ASPARTATE KINASE"/>
    <property type="match status" value="1"/>
</dbReference>
<feature type="domain" description="ACT" evidence="12">
    <location>
        <begin position="264"/>
        <end position="340"/>
    </location>
</feature>
<comment type="similarity">
    <text evidence="3">Belongs to the aspartokinase family.</text>
</comment>
<dbReference type="InterPro" id="IPR005260">
    <property type="entry name" value="Asp_kin_monofn"/>
</dbReference>
<comment type="catalytic activity">
    <reaction evidence="11">
        <text>L-aspartate + ATP = 4-phospho-L-aspartate + ADP</text>
        <dbReference type="Rhea" id="RHEA:23776"/>
        <dbReference type="ChEBI" id="CHEBI:29991"/>
        <dbReference type="ChEBI" id="CHEBI:30616"/>
        <dbReference type="ChEBI" id="CHEBI:57535"/>
        <dbReference type="ChEBI" id="CHEBI:456216"/>
        <dbReference type="EC" id="2.7.2.4"/>
    </reaction>
</comment>
<evidence type="ECO:0000256" key="3">
    <source>
        <dbReference type="ARBA" id="ARBA00010122"/>
    </source>
</evidence>
<protein>
    <recommendedName>
        <fullName evidence="4">aspartate kinase</fullName>
        <ecNumber evidence="4">2.7.2.4</ecNumber>
    </recommendedName>
</protein>
<dbReference type="PROSITE" id="PS51671">
    <property type="entry name" value="ACT"/>
    <property type="match status" value="2"/>
</dbReference>
<keyword evidence="6" id="KW-0808">Transferase</keyword>
<dbReference type="InterPro" id="IPR041740">
    <property type="entry name" value="AKii-LysC-BS"/>
</dbReference>
<comment type="pathway">
    <text evidence="1">Amino-acid biosynthesis; L-methionine biosynthesis via de novo pathway; L-homoserine from L-aspartate: step 1/3.</text>
</comment>
<evidence type="ECO:0000256" key="6">
    <source>
        <dbReference type="ARBA" id="ARBA00022679"/>
    </source>
</evidence>
<dbReference type="Pfam" id="PF01842">
    <property type="entry name" value="ACT"/>
    <property type="match status" value="1"/>
</dbReference>
<dbReference type="NCBIfam" id="NF005155">
    <property type="entry name" value="PRK06635.1-4"/>
    <property type="match status" value="1"/>
</dbReference>
<gene>
    <name evidence="13" type="ORF">METZ01_LOCUS41371</name>
</gene>
<dbReference type="UniPathway" id="UPA00051">
    <property type="reaction ID" value="UER00462"/>
</dbReference>
<dbReference type="InterPro" id="IPR045865">
    <property type="entry name" value="ACT-like_dom_sf"/>
</dbReference>
<dbReference type="EMBL" id="UINC01001773">
    <property type="protein sequence ID" value="SUZ88517.1"/>
    <property type="molecule type" value="Genomic_DNA"/>
</dbReference>
<dbReference type="PIRSF" id="PIRSF000726">
    <property type="entry name" value="Asp_kin"/>
    <property type="match status" value="1"/>
</dbReference>
<dbReference type="GO" id="GO:0004072">
    <property type="term" value="F:aspartate kinase activity"/>
    <property type="evidence" value="ECO:0007669"/>
    <property type="project" value="UniProtKB-EC"/>
</dbReference>
<evidence type="ECO:0000256" key="5">
    <source>
        <dbReference type="ARBA" id="ARBA00022605"/>
    </source>
</evidence>
<evidence type="ECO:0000256" key="4">
    <source>
        <dbReference type="ARBA" id="ARBA00013059"/>
    </source>
</evidence>
<evidence type="ECO:0000256" key="2">
    <source>
        <dbReference type="ARBA" id="ARBA00005139"/>
    </source>
</evidence>
<keyword evidence="5" id="KW-0028">Amino-acid biosynthesis</keyword>
<dbReference type="SUPFAM" id="SSF55021">
    <property type="entry name" value="ACT-like"/>
    <property type="match status" value="2"/>
</dbReference>
<dbReference type="CDD" id="cd04913">
    <property type="entry name" value="ACT_AKii-LysC-BS-like_1"/>
    <property type="match status" value="1"/>
</dbReference>
<dbReference type="InterPro" id="IPR001048">
    <property type="entry name" value="Asp/Glu/Uridylate_kinase"/>
</dbReference>
<accession>A0A381RF84</accession>
<dbReference type="InterPro" id="IPR018042">
    <property type="entry name" value="Aspartate_kinase_CS"/>
</dbReference>
<evidence type="ECO:0000256" key="8">
    <source>
        <dbReference type="ARBA" id="ARBA00022777"/>
    </source>
</evidence>
<dbReference type="Pfam" id="PF22468">
    <property type="entry name" value="ACT_9"/>
    <property type="match status" value="1"/>
</dbReference>
<evidence type="ECO:0000256" key="9">
    <source>
        <dbReference type="ARBA" id="ARBA00022840"/>
    </source>
</evidence>
<dbReference type="PANTHER" id="PTHR21499:SF3">
    <property type="entry name" value="ASPARTOKINASE"/>
    <property type="match status" value="1"/>
</dbReference>
<dbReference type="FunFam" id="3.30.2130.10:FF:000002">
    <property type="entry name" value="Aspartokinase"/>
    <property type="match status" value="1"/>
</dbReference>
<keyword evidence="10" id="KW-0457">Lysine biosynthesis</keyword>
<reference evidence="13" key="1">
    <citation type="submission" date="2018-05" db="EMBL/GenBank/DDBJ databases">
        <authorList>
            <person name="Lanie J.A."/>
            <person name="Ng W.-L."/>
            <person name="Kazmierczak K.M."/>
            <person name="Andrzejewski T.M."/>
            <person name="Davidsen T.M."/>
            <person name="Wayne K.J."/>
            <person name="Tettelin H."/>
            <person name="Glass J.I."/>
            <person name="Rusch D."/>
            <person name="Podicherti R."/>
            <person name="Tsui H.-C.T."/>
            <person name="Winkler M.E."/>
        </authorList>
    </citation>
    <scope>NUCLEOTIDE SEQUENCE</scope>
</reference>
<organism evidence="13">
    <name type="scientific">marine metagenome</name>
    <dbReference type="NCBI Taxonomy" id="408172"/>
    <lineage>
        <taxon>unclassified sequences</taxon>
        <taxon>metagenomes</taxon>
        <taxon>ecological metagenomes</taxon>
    </lineage>
</organism>
<name>A0A381RF84_9ZZZZ</name>
<dbReference type="GO" id="GO:0009090">
    <property type="term" value="P:homoserine biosynthetic process"/>
    <property type="evidence" value="ECO:0007669"/>
    <property type="project" value="TreeGrafter"/>
</dbReference>
<keyword evidence="8" id="KW-0418">Kinase</keyword>